<evidence type="ECO:0000256" key="3">
    <source>
        <dbReference type="ARBA" id="ARBA00022737"/>
    </source>
</evidence>
<dbReference type="Pfam" id="PF00612">
    <property type="entry name" value="IQ"/>
    <property type="match status" value="6"/>
</dbReference>
<dbReference type="InterPro" id="IPR051185">
    <property type="entry name" value="ASPM"/>
</dbReference>
<dbReference type="InterPro" id="IPR027417">
    <property type="entry name" value="P-loop_NTPase"/>
</dbReference>
<evidence type="ECO:0000256" key="1">
    <source>
        <dbReference type="ARBA" id="ARBA00004496"/>
    </source>
</evidence>
<dbReference type="GO" id="GO:0000278">
    <property type="term" value="P:mitotic cell cycle"/>
    <property type="evidence" value="ECO:0007669"/>
    <property type="project" value="TreeGrafter"/>
</dbReference>
<dbReference type="InterPro" id="IPR000048">
    <property type="entry name" value="IQ_motif_EF-hand-BS"/>
</dbReference>
<evidence type="ECO:0000313" key="6">
    <source>
        <dbReference type="WBParaSite" id="sdigi.contig203.g6064.t1"/>
    </source>
</evidence>
<dbReference type="SUPFAM" id="SSF52540">
    <property type="entry name" value="P-loop containing nucleoside triphosphate hydrolases"/>
    <property type="match status" value="1"/>
</dbReference>
<keyword evidence="4" id="KW-0112">Calmodulin-binding</keyword>
<dbReference type="PROSITE" id="PS50096">
    <property type="entry name" value="IQ"/>
    <property type="match status" value="6"/>
</dbReference>
<sequence>MVFQRYVPDHLIQKFIRGWLARKFFRRLLNEYNEKERENASVVIQKYFRSWLARKSFRKMQHEILQKQENAACILQKFTRRWLAQKSYKKLLDEHNAQEQENASLIIQKCIRSWLARKSIRKMRDEKTLQKREDAARILQRYIRRWIARKNNQKKQRVELVPHEQGNITLTLQNSIVTMDGATDEVGIKEAYDCKIISDVECLQMLRELKRRHNCLRKRRQNFLRAVEDKMRLAIILKEEKDRRIKAATLIQARWRGYNLRKHCEAICNKLTATRIARNEVASSEEKAERMQPIINRVMTEMGNLNSDRLYVRYRATEVLYKFVGLSQLCAQYVFENGGLECILDSLEGCNRGVGSTEVVIRLCSVMWSVLKFKAIRDKLCESRQQDIVKQCYHFMLAFHRVPDVVTYLSRIVVALDGQQYKKASYFVAELTKKFAKLSGCDERIIALRNLQNHLN</sequence>
<dbReference type="GO" id="GO:0000922">
    <property type="term" value="C:spindle pole"/>
    <property type="evidence" value="ECO:0007669"/>
    <property type="project" value="TreeGrafter"/>
</dbReference>
<reference evidence="6" key="1">
    <citation type="submission" date="2022-11" db="UniProtKB">
        <authorList>
            <consortium name="WormBaseParasite"/>
        </authorList>
    </citation>
    <scope>IDENTIFICATION</scope>
</reference>
<dbReference type="GO" id="GO:0007051">
    <property type="term" value="P:spindle organization"/>
    <property type="evidence" value="ECO:0007669"/>
    <property type="project" value="TreeGrafter"/>
</dbReference>
<keyword evidence="5" id="KW-1185">Reference proteome</keyword>
<protein>
    <submittedName>
        <fullName evidence="6">Uncharacterized protein</fullName>
    </submittedName>
</protein>
<keyword evidence="3" id="KW-0677">Repeat</keyword>
<accession>A0A915PJH7</accession>
<comment type="subcellular location">
    <subcellularLocation>
        <location evidence="1">Cytoplasm</location>
    </subcellularLocation>
</comment>
<dbReference type="PANTHER" id="PTHR22706">
    <property type="entry name" value="ASSEMBLY FACTOR FOR SPINDLE MICROTUBULES"/>
    <property type="match status" value="1"/>
</dbReference>
<dbReference type="CDD" id="cd23767">
    <property type="entry name" value="IQCD"/>
    <property type="match status" value="1"/>
</dbReference>
<proteinExistence type="predicted"/>
<evidence type="ECO:0000256" key="4">
    <source>
        <dbReference type="ARBA" id="ARBA00022860"/>
    </source>
</evidence>
<dbReference type="GO" id="GO:0005737">
    <property type="term" value="C:cytoplasm"/>
    <property type="evidence" value="ECO:0007669"/>
    <property type="project" value="UniProtKB-SubCell"/>
</dbReference>
<dbReference type="GO" id="GO:0051295">
    <property type="term" value="P:establishment of meiotic spindle localization"/>
    <property type="evidence" value="ECO:0007669"/>
    <property type="project" value="TreeGrafter"/>
</dbReference>
<dbReference type="WBParaSite" id="sdigi.contig203.g6064.t1">
    <property type="protein sequence ID" value="sdigi.contig203.g6064.t1"/>
    <property type="gene ID" value="sdigi.contig203.g6064"/>
</dbReference>
<name>A0A915PJH7_9BILA</name>
<keyword evidence="2" id="KW-0963">Cytoplasm</keyword>
<dbReference type="AlphaFoldDB" id="A0A915PJH7"/>
<organism evidence="5 6">
    <name type="scientific">Setaria digitata</name>
    <dbReference type="NCBI Taxonomy" id="48799"/>
    <lineage>
        <taxon>Eukaryota</taxon>
        <taxon>Metazoa</taxon>
        <taxon>Ecdysozoa</taxon>
        <taxon>Nematoda</taxon>
        <taxon>Chromadorea</taxon>
        <taxon>Rhabditida</taxon>
        <taxon>Spirurina</taxon>
        <taxon>Spiruromorpha</taxon>
        <taxon>Filarioidea</taxon>
        <taxon>Setariidae</taxon>
        <taxon>Setaria</taxon>
    </lineage>
</organism>
<dbReference type="SMART" id="SM00015">
    <property type="entry name" value="IQ"/>
    <property type="match status" value="6"/>
</dbReference>
<dbReference type="PANTHER" id="PTHR22706:SF1">
    <property type="entry name" value="ASSEMBLY FACTOR FOR SPINDLE MICROTUBULES"/>
    <property type="match status" value="1"/>
</dbReference>
<dbReference type="GO" id="GO:0005516">
    <property type="term" value="F:calmodulin binding"/>
    <property type="evidence" value="ECO:0007669"/>
    <property type="project" value="UniProtKB-KW"/>
</dbReference>
<dbReference type="Proteomes" id="UP000887581">
    <property type="component" value="Unplaced"/>
</dbReference>
<evidence type="ECO:0000256" key="2">
    <source>
        <dbReference type="ARBA" id="ARBA00022490"/>
    </source>
</evidence>
<dbReference type="Gene3D" id="1.20.5.190">
    <property type="match status" value="2"/>
</dbReference>
<evidence type="ECO:0000313" key="5">
    <source>
        <dbReference type="Proteomes" id="UP000887581"/>
    </source>
</evidence>